<dbReference type="FunCoup" id="A0A2U3N0X9">
    <property type="interactions" value="430"/>
</dbReference>
<dbReference type="InParanoid" id="A0A2U3N0X9"/>
<accession>A0A2U3N0X9</accession>
<gene>
    <name evidence="2" type="primary">bbsF_2</name>
    <name evidence="2" type="ORF">KPC_2453</name>
</gene>
<dbReference type="PANTHER" id="PTHR48207:SF3">
    <property type="entry name" value="SUCCINATE--HYDROXYMETHYLGLUTARATE COA-TRANSFERASE"/>
    <property type="match status" value="1"/>
</dbReference>
<dbReference type="Gene3D" id="3.40.50.10540">
    <property type="entry name" value="Crotonobetainyl-coa:carnitine coa-transferase, domain 1"/>
    <property type="match status" value="1"/>
</dbReference>
<evidence type="ECO:0000313" key="3">
    <source>
        <dbReference type="Proteomes" id="UP000245974"/>
    </source>
</evidence>
<dbReference type="SUPFAM" id="SSF89796">
    <property type="entry name" value="CoA-transferase family III (CaiB/BaiF)"/>
    <property type="match status" value="1"/>
</dbReference>
<keyword evidence="1 2" id="KW-0808">Transferase</keyword>
<dbReference type="PANTHER" id="PTHR48207">
    <property type="entry name" value="SUCCINATE--HYDROXYMETHYLGLUTARATE COA-TRANSFERASE"/>
    <property type="match status" value="1"/>
</dbReference>
<dbReference type="InterPro" id="IPR050483">
    <property type="entry name" value="CoA-transferase_III_domain"/>
</dbReference>
<name>A0A2U3N0X9_9GAMM</name>
<dbReference type="Gene3D" id="3.30.1540.10">
    <property type="entry name" value="formyl-coa transferase, domain 3"/>
    <property type="match status" value="1"/>
</dbReference>
<keyword evidence="3" id="KW-1185">Reference proteome</keyword>
<organism evidence="2 3">
    <name type="scientific">Acinetobacter stercoris</name>
    <dbReference type="NCBI Taxonomy" id="2126983"/>
    <lineage>
        <taxon>Bacteria</taxon>
        <taxon>Pseudomonadati</taxon>
        <taxon>Pseudomonadota</taxon>
        <taxon>Gammaproteobacteria</taxon>
        <taxon>Moraxellales</taxon>
        <taxon>Moraxellaceae</taxon>
        <taxon>Acinetobacter</taxon>
    </lineage>
</organism>
<dbReference type="GO" id="GO:0033877">
    <property type="term" value="F:succinyl-CoA:(R)-benzylsuccinate CoA-transferase activity"/>
    <property type="evidence" value="ECO:0007669"/>
    <property type="project" value="UniProtKB-EC"/>
</dbReference>
<proteinExistence type="predicted"/>
<dbReference type="OrthoDB" id="9058532at2"/>
<protein>
    <submittedName>
        <fullName evidence="2">Succinyl-CoA:(R)-benzylsuccinate CoA-transferase subunit BbsF</fullName>
        <ecNumber evidence="2">2.8.3.15</ecNumber>
    </submittedName>
</protein>
<dbReference type="AlphaFoldDB" id="A0A2U3N0X9"/>
<dbReference type="RefSeq" id="WP_121974701.1">
    <property type="nucleotide sequence ID" value="NZ_OOGT01000122.1"/>
</dbReference>
<dbReference type="InterPro" id="IPR023606">
    <property type="entry name" value="CoA-Trfase_III_dom_1_sf"/>
</dbReference>
<dbReference type="EC" id="2.8.3.15" evidence="2"/>
<sequence length="404" mass="44040">MNTGALQGIKVIDLSRVLGGPFSAQVLADHGAEVIKVEPPQKDETRFWGPPFKNDSAAYFSGLNRNKQGISVDLTQAEGQQILLKLLSDADILIENFKIGTLEKWGLGFDDFLSKKFPKLIHCRVSGFGTDGPLGALPGYDSVIQAISGIMSVNGEPGGEPLRVGLPVVDMVTGLNAVIGILLALQARHATGKGQFVEAALFDTGVSLLHPHIPNFLWSGKVPQRTGNAHPNISPYDAYKTKTSPVYIAAGNNNQFEKLCNKLNLKSLVIDPRFDTNANRCHNRTELKQILEKKLSEFDGELLASELIHLGVPCGPILNVDQIIQHPHTQHREMIVTIGNEYQGIGSPIKLSKTPPSYRIVPPAFAQDTLHVLKNNGFSLAQIELLIEKGIIHQHENSVIVTTE</sequence>
<dbReference type="Pfam" id="PF02515">
    <property type="entry name" value="CoA_transf_3"/>
    <property type="match status" value="1"/>
</dbReference>
<dbReference type="InterPro" id="IPR003673">
    <property type="entry name" value="CoA-Trfase_fam_III"/>
</dbReference>
<evidence type="ECO:0000313" key="2">
    <source>
        <dbReference type="EMBL" id="SPL71275.1"/>
    </source>
</evidence>
<dbReference type="InterPro" id="IPR044855">
    <property type="entry name" value="CoA-Trfase_III_dom3_sf"/>
</dbReference>
<dbReference type="EMBL" id="OOGT01000122">
    <property type="protein sequence ID" value="SPL71275.1"/>
    <property type="molecule type" value="Genomic_DNA"/>
</dbReference>
<evidence type="ECO:0000256" key="1">
    <source>
        <dbReference type="ARBA" id="ARBA00022679"/>
    </source>
</evidence>
<dbReference type="Proteomes" id="UP000245974">
    <property type="component" value="Unassembled WGS sequence"/>
</dbReference>
<reference evidence="3" key="1">
    <citation type="submission" date="2018-03" db="EMBL/GenBank/DDBJ databases">
        <authorList>
            <person name="Blom J."/>
        </authorList>
    </citation>
    <scope>NUCLEOTIDE SEQUENCE [LARGE SCALE GENOMIC DNA]</scope>
    <source>
        <strain evidence="3">KPC-SM-21</strain>
    </source>
</reference>